<dbReference type="Gene3D" id="3.40.50.300">
    <property type="entry name" value="P-loop containing nucleotide triphosphate hydrolases"/>
    <property type="match status" value="1"/>
</dbReference>
<evidence type="ECO:0000256" key="1">
    <source>
        <dbReference type="ARBA" id="ARBA00012417"/>
    </source>
</evidence>
<keyword evidence="12" id="KW-1185">Reference proteome</keyword>
<evidence type="ECO:0000256" key="8">
    <source>
        <dbReference type="ARBA" id="ARBA00049244"/>
    </source>
</evidence>
<dbReference type="Gene3D" id="1.20.272.10">
    <property type="match status" value="1"/>
</dbReference>
<dbReference type="InterPro" id="IPR027417">
    <property type="entry name" value="P-loop_NTPase"/>
</dbReference>
<dbReference type="GO" id="GO:0009360">
    <property type="term" value="C:DNA polymerase III complex"/>
    <property type="evidence" value="ECO:0007669"/>
    <property type="project" value="InterPro"/>
</dbReference>
<dbReference type="InterPro" id="IPR005790">
    <property type="entry name" value="DNA_polIII_delta"/>
</dbReference>
<dbReference type="PANTHER" id="PTHR34388">
    <property type="entry name" value="DNA POLYMERASE III SUBUNIT DELTA"/>
    <property type="match status" value="1"/>
</dbReference>
<dbReference type="RefSeq" id="WP_121586117.1">
    <property type="nucleotide sequence ID" value="NZ_RCHT01000002.1"/>
</dbReference>
<protein>
    <recommendedName>
        <fullName evidence="2">DNA polymerase III subunit delta</fullName>
        <ecNumber evidence="1">2.7.7.7</ecNumber>
    </recommendedName>
</protein>
<accession>A0A498CPE4</accession>
<reference evidence="11 12" key="1">
    <citation type="submission" date="2018-10" db="EMBL/GenBank/DDBJ databases">
        <title>Anaerotruncus faecis sp. nov., isolated from human feces.</title>
        <authorList>
            <person name="Wang Y.-J."/>
        </authorList>
    </citation>
    <scope>NUCLEOTIDE SEQUENCE [LARGE SCALE GENOMIC DNA]</scope>
    <source>
        <strain evidence="11 12">22A2-44</strain>
    </source>
</reference>
<dbReference type="Proteomes" id="UP000276301">
    <property type="component" value="Unassembled WGS sequence"/>
</dbReference>
<evidence type="ECO:0000256" key="2">
    <source>
        <dbReference type="ARBA" id="ARBA00017703"/>
    </source>
</evidence>
<feature type="domain" description="DNA polymerase III delta N-terminal" evidence="9">
    <location>
        <begin position="22"/>
        <end position="141"/>
    </location>
</feature>
<evidence type="ECO:0000313" key="11">
    <source>
        <dbReference type="EMBL" id="RLL13906.1"/>
    </source>
</evidence>
<dbReference type="Gene3D" id="1.10.8.60">
    <property type="match status" value="1"/>
</dbReference>
<keyword evidence="3 11" id="KW-0808">Transferase</keyword>
<evidence type="ECO:0000259" key="10">
    <source>
        <dbReference type="Pfam" id="PF21694"/>
    </source>
</evidence>
<dbReference type="NCBIfam" id="TIGR01128">
    <property type="entry name" value="holA"/>
    <property type="match status" value="1"/>
</dbReference>
<dbReference type="Pfam" id="PF06144">
    <property type="entry name" value="DNA_pol3_delta"/>
    <property type="match status" value="1"/>
</dbReference>
<dbReference type="EMBL" id="RCHT01000002">
    <property type="protein sequence ID" value="RLL13906.1"/>
    <property type="molecule type" value="Genomic_DNA"/>
</dbReference>
<evidence type="ECO:0000256" key="6">
    <source>
        <dbReference type="ARBA" id="ARBA00022932"/>
    </source>
</evidence>
<proteinExistence type="inferred from homology"/>
<keyword evidence="5" id="KW-0235">DNA replication</keyword>
<comment type="caution">
    <text evidence="11">The sequence shown here is derived from an EMBL/GenBank/DDBJ whole genome shotgun (WGS) entry which is preliminary data.</text>
</comment>
<organism evidence="11 12">
    <name type="scientific">Anaerotruncus massiliensis</name>
    <name type="common">ex Liu et al. 2021</name>
    <dbReference type="NCBI Taxonomy" id="2321404"/>
    <lineage>
        <taxon>Bacteria</taxon>
        <taxon>Bacillati</taxon>
        <taxon>Bacillota</taxon>
        <taxon>Clostridia</taxon>
        <taxon>Eubacteriales</taxon>
        <taxon>Oscillospiraceae</taxon>
        <taxon>Anaerotruncus</taxon>
    </lineage>
</organism>
<sequence>MRFQMESDFAKHVKGPELERVYLLHGTQPYLIANYEKLLVKKALGGEFNDFNLHRFEGDSLDLQAFYDAVESLPFFSEGRCVTLDLDPDKLDAGQLDELCGVLADPPRTTTVVITVKNPPAKREKLARLVKACDGAGCVVELGSRRSSDTLRFLRDRAQKNGCELESAVASYMVERCTDDLQLLATELDKLCAYVGGGRVERADVDAVVTTVLQAKVFDLSKAILRGRFDAAMELVDQLIYLREPAGKVLAVLSGAFCDLYRGFAARQANVPAERAAAELGYAKNRTFAIKNAMSDSGGYTAGQLGKMLTLLADADMRLKSTGGDDRVVLEETITKLFLLTGKRAG</sequence>
<keyword evidence="4 11" id="KW-0548">Nucleotidyltransferase</keyword>
<dbReference type="SUPFAM" id="SSF52540">
    <property type="entry name" value="P-loop containing nucleoside triphosphate hydrolases"/>
    <property type="match status" value="1"/>
</dbReference>
<dbReference type="InterPro" id="IPR008921">
    <property type="entry name" value="DNA_pol3_clamp-load_cplx_C"/>
</dbReference>
<evidence type="ECO:0000256" key="3">
    <source>
        <dbReference type="ARBA" id="ARBA00022679"/>
    </source>
</evidence>
<dbReference type="EC" id="2.7.7.7" evidence="1"/>
<dbReference type="GO" id="GO:0003677">
    <property type="term" value="F:DNA binding"/>
    <property type="evidence" value="ECO:0007669"/>
    <property type="project" value="InterPro"/>
</dbReference>
<dbReference type="PANTHER" id="PTHR34388:SF1">
    <property type="entry name" value="DNA POLYMERASE III SUBUNIT DELTA"/>
    <property type="match status" value="1"/>
</dbReference>
<evidence type="ECO:0000256" key="5">
    <source>
        <dbReference type="ARBA" id="ARBA00022705"/>
    </source>
</evidence>
<dbReference type="InterPro" id="IPR010372">
    <property type="entry name" value="DNA_pol3_delta_N"/>
</dbReference>
<feature type="domain" description="DNA polymerase III delta subunit-like C-terminal" evidence="10">
    <location>
        <begin position="215"/>
        <end position="336"/>
    </location>
</feature>
<evidence type="ECO:0000313" key="12">
    <source>
        <dbReference type="Proteomes" id="UP000276301"/>
    </source>
</evidence>
<dbReference type="SUPFAM" id="SSF48019">
    <property type="entry name" value="post-AAA+ oligomerization domain-like"/>
    <property type="match status" value="1"/>
</dbReference>
<dbReference type="AlphaFoldDB" id="A0A498CPE4"/>
<dbReference type="GO" id="GO:0006261">
    <property type="term" value="P:DNA-templated DNA replication"/>
    <property type="evidence" value="ECO:0007669"/>
    <property type="project" value="TreeGrafter"/>
</dbReference>
<evidence type="ECO:0000256" key="4">
    <source>
        <dbReference type="ARBA" id="ARBA00022695"/>
    </source>
</evidence>
<comment type="similarity">
    <text evidence="7">Belongs to the DNA polymerase HolA subunit family.</text>
</comment>
<comment type="catalytic activity">
    <reaction evidence="8">
        <text>DNA(n) + a 2'-deoxyribonucleoside 5'-triphosphate = DNA(n+1) + diphosphate</text>
        <dbReference type="Rhea" id="RHEA:22508"/>
        <dbReference type="Rhea" id="RHEA-COMP:17339"/>
        <dbReference type="Rhea" id="RHEA-COMP:17340"/>
        <dbReference type="ChEBI" id="CHEBI:33019"/>
        <dbReference type="ChEBI" id="CHEBI:61560"/>
        <dbReference type="ChEBI" id="CHEBI:173112"/>
        <dbReference type="EC" id="2.7.7.7"/>
    </reaction>
</comment>
<evidence type="ECO:0000256" key="7">
    <source>
        <dbReference type="ARBA" id="ARBA00034754"/>
    </source>
</evidence>
<keyword evidence="6" id="KW-0239">DNA-directed DNA polymerase</keyword>
<name>A0A498CPE4_9FIRM</name>
<evidence type="ECO:0000259" key="9">
    <source>
        <dbReference type="Pfam" id="PF06144"/>
    </source>
</evidence>
<dbReference type="Pfam" id="PF21694">
    <property type="entry name" value="DNA_pol3_delta_C"/>
    <property type="match status" value="1"/>
</dbReference>
<dbReference type="InterPro" id="IPR048466">
    <property type="entry name" value="DNA_pol3_delta-like_C"/>
</dbReference>
<dbReference type="GO" id="GO:0003887">
    <property type="term" value="F:DNA-directed DNA polymerase activity"/>
    <property type="evidence" value="ECO:0007669"/>
    <property type="project" value="UniProtKB-KW"/>
</dbReference>
<gene>
    <name evidence="11" type="primary">holA</name>
    <name evidence="11" type="ORF">D4A47_03190</name>
</gene>